<evidence type="ECO:0000313" key="1">
    <source>
        <dbReference type="EMBL" id="MFC3999969.1"/>
    </source>
</evidence>
<accession>A0ABV8FUV8</accession>
<name>A0ABV8FUV8_9ACTN</name>
<feature type="non-terminal residue" evidence="1">
    <location>
        <position position="232"/>
    </location>
</feature>
<protein>
    <submittedName>
        <fullName evidence="1">RNA-guided endonuclease TnpB family protein</fullName>
    </submittedName>
</protein>
<sequence>MKLSVRVKLLPTLEQASALGSTLRALNVAANRVSKVAYERGVPREYELRRHTYAELKERGLGAQAAQLTIRKVRDAYTALKGNITAGNLGRPGSVRRVKAEAKPVNFRPDAAHPYDDRNLSWNLDVQTVSIWTTAGRIKHVRFACSAGALKMLQEHRRGESDLIECDGAFYLAAVCDVAEPEPYEPDGFIGVDLGIANVATASTGYRAAGRGLDRYRRRQLALRAKLQKKGT</sequence>
<keyword evidence="1" id="KW-0378">Hydrolase</keyword>
<proteinExistence type="predicted"/>
<dbReference type="Proteomes" id="UP001595847">
    <property type="component" value="Unassembled WGS sequence"/>
</dbReference>
<keyword evidence="1" id="KW-0255">Endonuclease</keyword>
<reference evidence="2" key="1">
    <citation type="journal article" date="2019" name="Int. J. Syst. Evol. Microbiol.">
        <title>The Global Catalogue of Microorganisms (GCM) 10K type strain sequencing project: providing services to taxonomists for standard genome sequencing and annotation.</title>
        <authorList>
            <consortium name="The Broad Institute Genomics Platform"/>
            <consortium name="The Broad Institute Genome Sequencing Center for Infectious Disease"/>
            <person name="Wu L."/>
            <person name="Ma J."/>
        </authorList>
    </citation>
    <scope>NUCLEOTIDE SEQUENCE [LARGE SCALE GENOMIC DNA]</scope>
    <source>
        <strain evidence="2">TBRC 1826</strain>
    </source>
</reference>
<keyword evidence="2" id="KW-1185">Reference proteome</keyword>
<keyword evidence="1" id="KW-0540">Nuclease</keyword>
<comment type="caution">
    <text evidence="1">The sequence shown here is derived from an EMBL/GenBank/DDBJ whole genome shotgun (WGS) entry which is preliminary data.</text>
</comment>
<organism evidence="1 2">
    <name type="scientific">Nocardiopsis sediminis</name>
    <dbReference type="NCBI Taxonomy" id="1778267"/>
    <lineage>
        <taxon>Bacteria</taxon>
        <taxon>Bacillati</taxon>
        <taxon>Actinomycetota</taxon>
        <taxon>Actinomycetes</taxon>
        <taxon>Streptosporangiales</taxon>
        <taxon>Nocardiopsidaceae</taxon>
        <taxon>Nocardiopsis</taxon>
    </lineage>
</organism>
<evidence type="ECO:0000313" key="2">
    <source>
        <dbReference type="Proteomes" id="UP001595847"/>
    </source>
</evidence>
<dbReference type="GO" id="GO:0004519">
    <property type="term" value="F:endonuclease activity"/>
    <property type="evidence" value="ECO:0007669"/>
    <property type="project" value="UniProtKB-KW"/>
</dbReference>
<gene>
    <name evidence="1" type="ORF">ACFOVU_28920</name>
</gene>
<dbReference type="EMBL" id="JBHSBH010000025">
    <property type="protein sequence ID" value="MFC3999969.1"/>
    <property type="molecule type" value="Genomic_DNA"/>
</dbReference>